<comment type="caution">
    <text evidence="1">The sequence shown here is derived from an EMBL/GenBank/DDBJ whole genome shotgun (WGS) entry which is preliminary data.</text>
</comment>
<evidence type="ECO:0000313" key="1">
    <source>
        <dbReference type="EMBL" id="RKK24663.1"/>
    </source>
</evidence>
<accession>A0A3L6NYK8</accession>
<dbReference type="AlphaFoldDB" id="A0A3L6NYK8"/>
<proteinExistence type="predicted"/>
<organism evidence="1 2">
    <name type="scientific">Fusarium oxysporum f. sp. cepae</name>
    <dbReference type="NCBI Taxonomy" id="396571"/>
    <lineage>
        <taxon>Eukaryota</taxon>
        <taxon>Fungi</taxon>
        <taxon>Dikarya</taxon>
        <taxon>Ascomycota</taxon>
        <taxon>Pezizomycotina</taxon>
        <taxon>Sordariomycetes</taxon>
        <taxon>Hypocreomycetidae</taxon>
        <taxon>Hypocreales</taxon>
        <taxon>Nectriaceae</taxon>
        <taxon>Fusarium</taxon>
        <taxon>Fusarium oxysporum species complex</taxon>
    </lineage>
</organism>
<dbReference type="Proteomes" id="UP000270866">
    <property type="component" value="Chromosome 4"/>
</dbReference>
<sequence>MIARAGLIIGEAGSAVLSIVDIVDDPASAPFAVLGMLIGSKGVKVKGPRKAFKDAADARRALKGDKLEALSPEFRRKDAIVQDLVKKSKSCSVKLEI</sequence>
<reference evidence="1 2" key="1">
    <citation type="journal article" date="2018" name="Sci. Rep.">
        <title>Characterisation of pathogen-specific regions and novel effector candidates in Fusarium oxysporum f. sp. cepae.</title>
        <authorList>
            <person name="Armitage A.D."/>
            <person name="Taylor A."/>
            <person name="Sobczyk M.K."/>
            <person name="Baxter L."/>
            <person name="Greenfield B.P."/>
            <person name="Bates H.J."/>
            <person name="Wilson F."/>
            <person name="Jackson A.C."/>
            <person name="Ott S."/>
            <person name="Harrison R.J."/>
            <person name="Clarkson J.P."/>
        </authorList>
    </citation>
    <scope>NUCLEOTIDE SEQUENCE [LARGE SCALE GENOMIC DNA]</scope>
    <source>
        <strain evidence="1 2">FoC_Fus2</strain>
    </source>
</reference>
<name>A0A3L6NYK8_FUSOX</name>
<dbReference type="EMBL" id="MRCU01000002">
    <property type="protein sequence ID" value="RKK24663.1"/>
    <property type="molecule type" value="Genomic_DNA"/>
</dbReference>
<gene>
    <name evidence="1" type="ORF">BFJ65_g2592</name>
</gene>
<evidence type="ECO:0000313" key="2">
    <source>
        <dbReference type="Proteomes" id="UP000270866"/>
    </source>
</evidence>
<protein>
    <submittedName>
        <fullName evidence="1">Uncharacterized protein</fullName>
    </submittedName>
</protein>